<dbReference type="AlphaFoldDB" id="A0AAE0FI69"/>
<name>A0AAE0FI69_9CHLO</name>
<reference evidence="3 4" key="1">
    <citation type="journal article" date="2015" name="Genome Biol. Evol.">
        <title>Comparative Genomics of a Bacterivorous Green Alga Reveals Evolutionary Causalities and Consequences of Phago-Mixotrophic Mode of Nutrition.</title>
        <authorList>
            <person name="Burns J.A."/>
            <person name="Paasch A."/>
            <person name="Narechania A."/>
            <person name="Kim E."/>
        </authorList>
    </citation>
    <scope>NUCLEOTIDE SEQUENCE [LARGE SCALE GENOMIC DNA]</scope>
    <source>
        <strain evidence="3 4">PLY_AMNH</strain>
    </source>
</reference>
<dbReference type="SUPFAM" id="SSF52821">
    <property type="entry name" value="Rhodanese/Cell cycle control phosphatase"/>
    <property type="match status" value="1"/>
</dbReference>
<proteinExistence type="predicted"/>
<evidence type="ECO:0000256" key="1">
    <source>
        <dbReference type="SAM" id="MobiDB-lite"/>
    </source>
</evidence>
<evidence type="ECO:0000259" key="2">
    <source>
        <dbReference type="PROSITE" id="PS50206"/>
    </source>
</evidence>
<sequence>AEQRIGKITKPRPRKKGDPPPPPRKIEPISDKAIVVAYDTCGVRGGMGAIALEKTLGIEVFNLTGGIVQWYNCGLPVHNKDGIQVKTLHPGIKRCLGYISAPNDFKDMASLKVSL</sequence>
<dbReference type="Gene3D" id="3.40.250.10">
    <property type="entry name" value="Rhodanese-like domain"/>
    <property type="match status" value="1"/>
</dbReference>
<protein>
    <recommendedName>
        <fullName evidence="2">Rhodanese domain-containing protein</fullName>
    </recommendedName>
</protein>
<gene>
    <name evidence="3" type="ORF">CYMTET_30813</name>
</gene>
<organism evidence="3 4">
    <name type="scientific">Cymbomonas tetramitiformis</name>
    <dbReference type="NCBI Taxonomy" id="36881"/>
    <lineage>
        <taxon>Eukaryota</taxon>
        <taxon>Viridiplantae</taxon>
        <taxon>Chlorophyta</taxon>
        <taxon>Pyramimonadophyceae</taxon>
        <taxon>Pyramimonadales</taxon>
        <taxon>Pyramimonadaceae</taxon>
        <taxon>Cymbomonas</taxon>
    </lineage>
</organism>
<comment type="caution">
    <text evidence="3">The sequence shown here is derived from an EMBL/GenBank/DDBJ whole genome shotgun (WGS) entry which is preliminary data.</text>
</comment>
<dbReference type="InterPro" id="IPR036873">
    <property type="entry name" value="Rhodanese-like_dom_sf"/>
</dbReference>
<feature type="non-terminal residue" evidence="3">
    <location>
        <position position="1"/>
    </location>
</feature>
<evidence type="ECO:0000313" key="4">
    <source>
        <dbReference type="Proteomes" id="UP001190700"/>
    </source>
</evidence>
<dbReference type="PROSITE" id="PS50206">
    <property type="entry name" value="RHODANESE_3"/>
    <property type="match status" value="1"/>
</dbReference>
<dbReference type="Proteomes" id="UP001190700">
    <property type="component" value="Unassembled WGS sequence"/>
</dbReference>
<accession>A0AAE0FI69</accession>
<dbReference type="InterPro" id="IPR001763">
    <property type="entry name" value="Rhodanese-like_dom"/>
</dbReference>
<dbReference type="EMBL" id="LGRX02017995">
    <property type="protein sequence ID" value="KAK3260214.1"/>
    <property type="molecule type" value="Genomic_DNA"/>
</dbReference>
<feature type="region of interest" description="Disordered" evidence="1">
    <location>
        <begin position="1"/>
        <end position="27"/>
    </location>
</feature>
<keyword evidence="4" id="KW-1185">Reference proteome</keyword>
<evidence type="ECO:0000313" key="3">
    <source>
        <dbReference type="EMBL" id="KAK3260214.1"/>
    </source>
</evidence>
<feature type="domain" description="Rhodanese" evidence="2">
    <location>
        <begin position="29"/>
        <end position="79"/>
    </location>
</feature>